<evidence type="ECO:0000313" key="2">
    <source>
        <dbReference type="EMBL" id="KAF2271388.1"/>
    </source>
</evidence>
<feature type="compositionally biased region" description="Pro residues" evidence="1">
    <location>
        <begin position="19"/>
        <end position="33"/>
    </location>
</feature>
<reference evidence="2" key="1">
    <citation type="journal article" date="2020" name="Stud. Mycol.">
        <title>101 Dothideomycetes genomes: a test case for predicting lifestyles and emergence of pathogens.</title>
        <authorList>
            <person name="Haridas S."/>
            <person name="Albert R."/>
            <person name="Binder M."/>
            <person name="Bloem J."/>
            <person name="Labutti K."/>
            <person name="Salamov A."/>
            <person name="Andreopoulos B."/>
            <person name="Baker S."/>
            <person name="Barry K."/>
            <person name="Bills G."/>
            <person name="Bluhm B."/>
            <person name="Cannon C."/>
            <person name="Castanera R."/>
            <person name="Culley D."/>
            <person name="Daum C."/>
            <person name="Ezra D."/>
            <person name="Gonzalez J."/>
            <person name="Henrissat B."/>
            <person name="Kuo A."/>
            <person name="Liang C."/>
            <person name="Lipzen A."/>
            <person name="Lutzoni F."/>
            <person name="Magnuson J."/>
            <person name="Mondo S."/>
            <person name="Nolan M."/>
            <person name="Ohm R."/>
            <person name="Pangilinan J."/>
            <person name="Park H.-J."/>
            <person name="Ramirez L."/>
            <person name="Alfaro M."/>
            <person name="Sun H."/>
            <person name="Tritt A."/>
            <person name="Yoshinaga Y."/>
            <person name="Zwiers L.-H."/>
            <person name="Turgeon B."/>
            <person name="Goodwin S."/>
            <person name="Spatafora J."/>
            <person name="Crous P."/>
            <person name="Grigoriev I."/>
        </authorList>
    </citation>
    <scope>NUCLEOTIDE SEQUENCE</scope>
    <source>
        <strain evidence="2">CBS 379.55</strain>
    </source>
</reference>
<feature type="region of interest" description="Disordered" evidence="1">
    <location>
        <begin position="220"/>
        <end position="275"/>
    </location>
</feature>
<evidence type="ECO:0000313" key="3">
    <source>
        <dbReference type="Proteomes" id="UP000800097"/>
    </source>
</evidence>
<dbReference type="AlphaFoldDB" id="A0A6A6J5Z3"/>
<protein>
    <submittedName>
        <fullName evidence="2">Uncharacterized protein</fullName>
    </submittedName>
</protein>
<accession>A0A6A6J5Z3</accession>
<feature type="region of interest" description="Disordered" evidence="1">
    <location>
        <begin position="1"/>
        <end position="33"/>
    </location>
</feature>
<keyword evidence="3" id="KW-1185">Reference proteome</keyword>
<dbReference type="RefSeq" id="XP_033648927.1">
    <property type="nucleotide sequence ID" value="XM_033800045.1"/>
</dbReference>
<gene>
    <name evidence="2" type="ORF">EI97DRAFT_446655</name>
</gene>
<dbReference type="GeneID" id="54553220"/>
<organism evidence="2 3">
    <name type="scientific">Westerdykella ornata</name>
    <dbReference type="NCBI Taxonomy" id="318751"/>
    <lineage>
        <taxon>Eukaryota</taxon>
        <taxon>Fungi</taxon>
        <taxon>Dikarya</taxon>
        <taxon>Ascomycota</taxon>
        <taxon>Pezizomycotina</taxon>
        <taxon>Dothideomycetes</taxon>
        <taxon>Pleosporomycetidae</taxon>
        <taxon>Pleosporales</taxon>
        <taxon>Sporormiaceae</taxon>
        <taxon>Westerdykella</taxon>
    </lineage>
</organism>
<dbReference type="Proteomes" id="UP000800097">
    <property type="component" value="Unassembled WGS sequence"/>
</dbReference>
<evidence type="ECO:0000256" key="1">
    <source>
        <dbReference type="SAM" id="MobiDB-lite"/>
    </source>
</evidence>
<proteinExistence type="predicted"/>
<name>A0A6A6J5Z3_WESOR</name>
<dbReference type="EMBL" id="ML986544">
    <property type="protein sequence ID" value="KAF2271388.1"/>
    <property type="molecule type" value="Genomic_DNA"/>
</dbReference>
<sequence length="275" mass="29908">MEQQYHSRNKPSTTSSFLPTPPPSPPYFSPPPPTMSPLQMHVAKLETLQPYMNHFLNMAYHGYNTKDEPSFLSACTSISTILFEEGAGHALQSVCEFLTTSNQDLNQITNPGGLGWDWAIYRWLLCFLVNQGQSLPGELARLREALGQLAVSMGNPLESILAAAEMLAASERPVESAPVPRECNIGKPLEVQAGPVPLVVDHEPPRVPVAAAHVDSVPSLEASGEKCSGSSKGSEDGGPGWVDKLSKEELERVEEEMKEAAARLDEIPFDPEFDA</sequence>